<proteinExistence type="predicted"/>
<evidence type="ECO:0000313" key="1">
    <source>
        <dbReference type="EMBL" id="MDZ5488273.1"/>
    </source>
</evidence>
<accession>A0ABU5J6U3</accession>
<evidence type="ECO:0000313" key="2">
    <source>
        <dbReference type="Proteomes" id="UP001290101"/>
    </source>
</evidence>
<name>A0ABU5J6U3_9ACTN</name>
<sequence>MRKRALRRAPVVRGSYALAVLLGLLFGATPVPTGLATPAGAATGDVGLLGPSTSGDGSAATGEKPESKLWWNDGAWWAVLFHTGSQTHHIFRLDRSTGQWVDTGTIVDNRPKTRSDVLWDGTRLYVSSHVRASSSTGATSGNPARLYRFSYDAATRTYSRDSGFPVQISNYSSETLTIDKDSTGLLWATWTQGSKVYVNNTTGGDAVWGTPFVLPVAAAANLSSDDISSVVSFGGTGTGVMWSNQATSAMYFAEHTDGAPRSSWDVTRTAIQGPNSADDHINLKALQADASGRVFAAVKTGLDDAGASSAAPLIMILARDPSTGDWSSYPVGRIRDCHTRPVLLLDSEHQTLYVFMTAPDSGCPYSGYPGTIFMKSSPMGSIAFPLGRGTPVIRDALSPNMNNVTTTKQDVTSATGMVVMASNDSTQRYWHADLRLGSS</sequence>
<dbReference type="Proteomes" id="UP001290101">
    <property type="component" value="Unassembled WGS sequence"/>
</dbReference>
<organism evidence="1 2">
    <name type="scientific">Micromonospora sicca</name>
    <dbReference type="NCBI Taxonomy" id="2202420"/>
    <lineage>
        <taxon>Bacteria</taxon>
        <taxon>Bacillati</taxon>
        <taxon>Actinomycetota</taxon>
        <taxon>Actinomycetes</taxon>
        <taxon>Micromonosporales</taxon>
        <taxon>Micromonosporaceae</taxon>
        <taxon>Micromonospora</taxon>
    </lineage>
</organism>
<dbReference type="EMBL" id="JAXOTQ010000002">
    <property type="protein sequence ID" value="MDZ5488273.1"/>
    <property type="molecule type" value="Genomic_DNA"/>
</dbReference>
<dbReference type="RefSeq" id="WP_146231138.1">
    <property type="nucleotide sequence ID" value="NZ_JAXOTQ010000002.1"/>
</dbReference>
<reference evidence="1 2" key="1">
    <citation type="submission" date="2023-12" db="EMBL/GenBank/DDBJ databases">
        <title>Micromonospora sp. nov., isolated from Atacama Desert.</title>
        <authorList>
            <person name="Carro L."/>
            <person name="Golinska P."/>
            <person name="Klenk H.-P."/>
            <person name="Goodfellow M."/>
        </authorList>
    </citation>
    <scope>NUCLEOTIDE SEQUENCE [LARGE SCALE GENOMIC DNA]</scope>
    <source>
        <strain evidence="1 2">4G53</strain>
    </source>
</reference>
<keyword evidence="2" id="KW-1185">Reference proteome</keyword>
<protein>
    <submittedName>
        <fullName evidence="1">Uncharacterized protein</fullName>
    </submittedName>
</protein>
<gene>
    <name evidence="1" type="ORF">U2F25_02110</name>
</gene>
<comment type="caution">
    <text evidence="1">The sequence shown here is derived from an EMBL/GenBank/DDBJ whole genome shotgun (WGS) entry which is preliminary data.</text>
</comment>
<dbReference type="SUPFAM" id="SSF69322">
    <property type="entry name" value="Tricorn protease domain 2"/>
    <property type="match status" value="1"/>
</dbReference>